<comment type="caution">
    <text evidence="9">The sequence shown here is derived from an EMBL/GenBank/DDBJ whole genome shotgun (WGS) entry which is preliminary data.</text>
</comment>
<dbReference type="Gene3D" id="2.60.40.180">
    <property type="entry name" value="Transthyretin/hydroxyisourate hydrolase domain"/>
    <property type="match status" value="1"/>
</dbReference>
<keyword evidence="7" id="KW-0378">Hydrolase</keyword>
<feature type="domain" description="Transthyretin/hydroxyisourate hydrolase" evidence="8">
    <location>
        <begin position="64"/>
        <end position="186"/>
    </location>
</feature>
<dbReference type="InterPro" id="IPR036817">
    <property type="entry name" value="Transthyretin/HIU_hydrolase_sf"/>
</dbReference>
<organism evidence="9 10">
    <name type="scientific">Saxophila tyrrhenica</name>
    <dbReference type="NCBI Taxonomy" id="1690608"/>
    <lineage>
        <taxon>Eukaryota</taxon>
        <taxon>Fungi</taxon>
        <taxon>Dikarya</taxon>
        <taxon>Ascomycota</taxon>
        <taxon>Pezizomycotina</taxon>
        <taxon>Dothideomycetes</taxon>
        <taxon>Dothideomycetidae</taxon>
        <taxon>Mycosphaerellales</taxon>
        <taxon>Extremaceae</taxon>
        <taxon>Saxophila</taxon>
    </lineage>
</organism>
<evidence type="ECO:0000256" key="1">
    <source>
        <dbReference type="ARBA" id="ARBA00001043"/>
    </source>
</evidence>
<gene>
    <name evidence="9" type="ORF">LTR77_006762</name>
</gene>
<dbReference type="RefSeq" id="XP_064657803.1">
    <property type="nucleotide sequence ID" value="XM_064804002.1"/>
</dbReference>
<dbReference type="InterPro" id="IPR023416">
    <property type="entry name" value="Transthyretin/HIU_hydrolase_d"/>
</dbReference>
<keyword evidence="6" id="KW-0659">Purine metabolism</keyword>
<evidence type="ECO:0000256" key="5">
    <source>
        <dbReference type="ARBA" id="ARBA00012609"/>
    </source>
</evidence>
<evidence type="ECO:0000256" key="7">
    <source>
        <dbReference type="ARBA" id="ARBA00022801"/>
    </source>
</evidence>
<dbReference type="Proteomes" id="UP001337655">
    <property type="component" value="Unassembled WGS sequence"/>
</dbReference>
<dbReference type="EMBL" id="JAVRRT010000010">
    <property type="protein sequence ID" value="KAK5168193.1"/>
    <property type="molecule type" value="Genomic_DNA"/>
</dbReference>
<dbReference type="SUPFAM" id="SSF49472">
    <property type="entry name" value="Transthyretin (synonym: prealbumin)"/>
    <property type="match status" value="1"/>
</dbReference>
<dbReference type="CDD" id="cd05822">
    <property type="entry name" value="TLP_HIUase"/>
    <property type="match status" value="1"/>
</dbReference>
<dbReference type="InterPro" id="IPR014306">
    <property type="entry name" value="Hydroxyisourate_hydrolase"/>
</dbReference>
<reference evidence="9 10" key="1">
    <citation type="submission" date="2023-08" db="EMBL/GenBank/DDBJ databases">
        <title>Black Yeasts Isolated from many extreme environments.</title>
        <authorList>
            <person name="Coleine C."/>
            <person name="Stajich J.E."/>
            <person name="Selbmann L."/>
        </authorList>
    </citation>
    <scope>NUCLEOTIDE SEQUENCE [LARGE SCALE GENOMIC DNA]</scope>
    <source>
        <strain evidence="9 10">CCFEE 5935</strain>
    </source>
</reference>
<keyword evidence="10" id="KW-1185">Reference proteome</keyword>
<evidence type="ECO:0000313" key="9">
    <source>
        <dbReference type="EMBL" id="KAK5168193.1"/>
    </source>
</evidence>
<dbReference type="NCBIfam" id="TIGR02962">
    <property type="entry name" value="hdxy_isourate"/>
    <property type="match status" value="1"/>
</dbReference>
<accession>A0AAV9P8M2</accession>
<evidence type="ECO:0000256" key="2">
    <source>
        <dbReference type="ARBA" id="ARBA00002704"/>
    </source>
</evidence>
<name>A0AAV9P8M2_9PEZI</name>
<evidence type="ECO:0000256" key="3">
    <source>
        <dbReference type="ARBA" id="ARBA00009850"/>
    </source>
</evidence>
<evidence type="ECO:0000256" key="4">
    <source>
        <dbReference type="ARBA" id="ARBA00011881"/>
    </source>
</evidence>
<proteinExistence type="inferred from homology"/>
<evidence type="ECO:0000313" key="10">
    <source>
        <dbReference type="Proteomes" id="UP001337655"/>
    </source>
</evidence>
<evidence type="ECO:0000256" key="6">
    <source>
        <dbReference type="ARBA" id="ARBA00022631"/>
    </source>
</evidence>
<dbReference type="Pfam" id="PF00576">
    <property type="entry name" value="Transthyretin"/>
    <property type="match status" value="1"/>
</dbReference>
<comment type="catalytic activity">
    <reaction evidence="1">
        <text>5-hydroxyisourate + H2O = 5-hydroxy-2-oxo-4-ureido-2,5-dihydro-1H-imidazole-5-carboxylate + H(+)</text>
        <dbReference type="Rhea" id="RHEA:23736"/>
        <dbReference type="ChEBI" id="CHEBI:15377"/>
        <dbReference type="ChEBI" id="CHEBI:15378"/>
        <dbReference type="ChEBI" id="CHEBI:18072"/>
        <dbReference type="ChEBI" id="CHEBI:58639"/>
        <dbReference type="EC" id="3.5.2.17"/>
    </reaction>
</comment>
<dbReference type="AlphaFoldDB" id="A0AAV9P8M2"/>
<comment type="similarity">
    <text evidence="3">Belongs to the transthyretin family. 5-hydroxyisourate hydrolase subfamily.</text>
</comment>
<protein>
    <recommendedName>
        <fullName evidence="5">hydroxyisourate hydrolase</fullName>
        <ecNumber evidence="5">3.5.2.17</ecNumber>
    </recommendedName>
</protein>
<sequence>MCVVDESQVHEVGDGGYEHNCQARNEPRTRALPYLPKTLASSQALSTQPYPLQDDRNMAERPFITCHVLDTIIGKPGVGIECALEAIDYAAGATPPTWKAMTNNDGRVAAWDNLSGGLNEYIAERKSKLAEGEHVVLRLRFFTGSYFGYDKTFYPEVAITFSVKKEEEHYHLPLLLGPWSYTTYRGS</sequence>
<evidence type="ECO:0000259" key="8">
    <source>
        <dbReference type="Pfam" id="PF00576"/>
    </source>
</evidence>
<comment type="function">
    <text evidence="2">Catalyzes the hydrolysis of 5-hydroxyisourate (HIU) to 2-oxo-4-hydroxy-4-carboxy-5-ureidoimidazoline (OHCU).</text>
</comment>
<dbReference type="EC" id="3.5.2.17" evidence="5"/>
<dbReference type="GO" id="GO:0006144">
    <property type="term" value="P:purine nucleobase metabolic process"/>
    <property type="evidence" value="ECO:0007669"/>
    <property type="project" value="UniProtKB-KW"/>
</dbReference>
<dbReference type="PANTHER" id="PTHR10395">
    <property type="entry name" value="URICASE AND TRANSTHYRETIN-RELATED"/>
    <property type="match status" value="1"/>
</dbReference>
<dbReference type="PANTHER" id="PTHR10395:SF7">
    <property type="entry name" value="5-HYDROXYISOURATE HYDROLASE"/>
    <property type="match status" value="1"/>
</dbReference>
<dbReference type="GeneID" id="89928101"/>
<dbReference type="GO" id="GO:0033971">
    <property type="term" value="F:hydroxyisourate hydrolase activity"/>
    <property type="evidence" value="ECO:0007669"/>
    <property type="project" value="UniProtKB-EC"/>
</dbReference>
<comment type="subunit">
    <text evidence="4">Homotetramer.</text>
</comment>